<protein>
    <submittedName>
        <fullName evidence="1">Uncharacterized protein</fullName>
    </submittedName>
</protein>
<name>A0ACB9UT33_9CETA</name>
<proteinExistence type="predicted"/>
<comment type="caution">
    <text evidence="1">The sequence shown here is derived from an EMBL/GenBank/DDBJ whole genome shotgun (WGS) entry which is preliminary data.</text>
</comment>
<evidence type="ECO:0000313" key="2">
    <source>
        <dbReference type="Proteomes" id="UP001057279"/>
    </source>
</evidence>
<evidence type="ECO:0000313" key="1">
    <source>
        <dbReference type="EMBL" id="KAI4580834.1"/>
    </source>
</evidence>
<dbReference type="EMBL" id="CM043036">
    <property type="protein sequence ID" value="KAI4580834.1"/>
    <property type="molecule type" value="Genomic_DNA"/>
</dbReference>
<organism evidence="1 2">
    <name type="scientific">Ovis ammon polii x Ovis aries</name>
    <dbReference type="NCBI Taxonomy" id="2918886"/>
    <lineage>
        <taxon>Eukaryota</taxon>
        <taxon>Metazoa</taxon>
        <taxon>Chordata</taxon>
        <taxon>Craniata</taxon>
        <taxon>Vertebrata</taxon>
        <taxon>Euteleostomi</taxon>
        <taxon>Mammalia</taxon>
        <taxon>Eutheria</taxon>
        <taxon>Laurasiatheria</taxon>
        <taxon>Artiodactyla</taxon>
        <taxon>Ruminantia</taxon>
        <taxon>Pecora</taxon>
        <taxon>Bovidae</taxon>
        <taxon>Caprinae</taxon>
        <taxon>Ovis</taxon>
    </lineage>
</organism>
<dbReference type="Proteomes" id="UP001057279">
    <property type="component" value="Linkage Group LG11"/>
</dbReference>
<reference evidence="1" key="1">
    <citation type="submission" date="2022-03" db="EMBL/GenBank/DDBJ databases">
        <title>Genomic analyses of argali, domestic sheep and their hybrids provide insights into chromosomal evolution, heterosis and genetic basis of agronomic traits.</title>
        <authorList>
            <person name="Li M."/>
        </authorList>
    </citation>
    <scope>NUCLEOTIDE SEQUENCE</scope>
    <source>
        <strain evidence="1">F1 hybrid</strain>
    </source>
</reference>
<sequence length="323" mass="36138">MNEMESLQRKTLNTTVCFHQGGEQEVARTPKGQVSTLVRVQEPGPSSSPQMADITPLSPEEPGVNIRLYDLLGPVRELDMKRRQMVANHHVHTEHKLCKLMTHAVLTWTGDPQALGTLPPQTVSLHHQLRRKSNKELEDFHGSQALDGGRRHQAASDREPWKPRGSRDAPGAAKPRVKIRCFPGGPKFYPLSKKFCKHRLVFGKDSEEPVNLASSLLLIISIYDVAAGKCGYENLENRVVSMFLSAGPIVPLPQECLPRETTQTAETLSRRMLKPAAKWKQRTASPEDISPASRHTRTLQFQPVASQSKRQAFQETETLKKAI</sequence>
<accession>A0ACB9UT33</accession>
<keyword evidence="2" id="KW-1185">Reference proteome</keyword>
<gene>
    <name evidence="1" type="ORF">MJG53_010376</name>
</gene>